<reference evidence="7" key="1">
    <citation type="journal article" date="2008" name="J. Bacteriol.">
        <title>Genome sequence of Thermofilum pendens reveals an exceptional loss of biosynthetic pathways without genome reduction.</title>
        <authorList>
            <person name="Anderson I."/>
            <person name="Rodriguez J."/>
            <person name="Susanti D."/>
            <person name="Porat I."/>
            <person name="Reich C."/>
            <person name="Ulrich L.E."/>
            <person name="Elkins J.G."/>
            <person name="Mavromatis K."/>
            <person name="Lykidis A."/>
            <person name="Kim E."/>
            <person name="Thompson L.S."/>
            <person name="Nolan M."/>
            <person name="Land M."/>
            <person name="Copeland A."/>
            <person name="Lapidus A."/>
            <person name="Lucas S."/>
            <person name="Detter C."/>
            <person name="Zhulin I.B."/>
            <person name="Olsen G.J."/>
            <person name="Whitman W."/>
            <person name="Mukhopadhyay B."/>
            <person name="Bristow J."/>
            <person name="Kyrpides N."/>
        </authorList>
    </citation>
    <scope>NUCLEOTIDE SEQUENCE [LARGE SCALE GENOMIC DNA]</scope>
    <source>
        <strain evidence="7">DSM 2475 / Hrk 5</strain>
    </source>
</reference>
<dbReference type="AlphaFoldDB" id="A1S0N7"/>
<evidence type="ECO:0000256" key="2">
    <source>
        <dbReference type="ARBA" id="ARBA00022777"/>
    </source>
</evidence>
<keyword evidence="1 3" id="KW-0808">Transferase</keyword>
<protein>
    <submittedName>
        <fullName evidence="6">Carbohydrate kinase, FGGY</fullName>
    </submittedName>
</protein>
<organism evidence="6 7">
    <name type="scientific">Thermofilum pendens (strain DSM 2475 / Hrk 5)</name>
    <dbReference type="NCBI Taxonomy" id="368408"/>
    <lineage>
        <taxon>Archaea</taxon>
        <taxon>Thermoproteota</taxon>
        <taxon>Thermoprotei</taxon>
        <taxon>Thermofilales</taxon>
        <taxon>Thermofilaceae</taxon>
        <taxon>Thermofilum</taxon>
    </lineage>
</organism>
<dbReference type="STRING" id="368408.Tpen_1622"/>
<dbReference type="OrthoDB" id="26592at2157"/>
<dbReference type="Gene3D" id="3.30.420.40">
    <property type="match status" value="2"/>
</dbReference>
<dbReference type="PROSITE" id="PS00445">
    <property type="entry name" value="FGGY_KINASES_2"/>
    <property type="match status" value="1"/>
</dbReference>
<proteinExistence type="inferred from homology"/>
<dbReference type="eggNOG" id="arCOG00025">
    <property type="taxonomic scope" value="Archaea"/>
</dbReference>
<dbReference type="GeneID" id="4601025"/>
<dbReference type="RefSeq" id="WP_011753282.1">
    <property type="nucleotide sequence ID" value="NC_008698.1"/>
</dbReference>
<evidence type="ECO:0000259" key="5">
    <source>
        <dbReference type="Pfam" id="PF02782"/>
    </source>
</evidence>
<name>A1S0N7_THEPD</name>
<evidence type="ECO:0000259" key="4">
    <source>
        <dbReference type="Pfam" id="PF00370"/>
    </source>
</evidence>
<dbReference type="InterPro" id="IPR043129">
    <property type="entry name" value="ATPase_NBD"/>
</dbReference>
<dbReference type="PANTHER" id="PTHR43095">
    <property type="entry name" value="SUGAR KINASE"/>
    <property type="match status" value="1"/>
</dbReference>
<dbReference type="InterPro" id="IPR000577">
    <property type="entry name" value="Carb_kinase_FGGY"/>
</dbReference>
<evidence type="ECO:0000256" key="3">
    <source>
        <dbReference type="RuleBase" id="RU003733"/>
    </source>
</evidence>
<dbReference type="GO" id="GO:0016773">
    <property type="term" value="F:phosphotransferase activity, alcohol group as acceptor"/>
    <property type="evidence" value="ECO:0007669"/>
    <property type="project" value="InterPro"/>
</dbReference>
<dbReference type="InterPro" id="IPR018484">
    <property type="entry name" value="FGGY_N"/>
</dbReference>
<keyword evidence="2 3" id="KW-0418">Kinase</keyword>
<dbReference type="HOGENOM" id="CLU_009281_3_0_2"/>
<dbReference type="EMBL" id="CP000505">
    <property type="protein sequence ID" value="ABL79017.1"/>
    <property type="molecule type" value="Genomic_DNA"/>
</dbReference>
<dbReference type="InterPro" id="IPR050406">
    <property type="entry name" value="FGGY_Carb_Kinase"/>
</dbReference>
<evidence type="ECO:0000313" key="7">
    <source>
        <dbReference type="Proteomes" id="UP000000641"/>
    </source>
</evidence>
<dbReference type="Pfam" id="PF02782">
    <property type="entry name" value="FGGY_C"/>
    <property type="match status" value="1"/>
</dbReference>
<keyword evidence="7" id="KW-1185">Reference proteome</keyword>
<dbReference type="PIRSF" id="PIRSF000538">
    <property type="entry name" value="GlpK"/>
    <property type="match status" value="1"/>
</dbReference>
<sequence>MKILAVDVGTSTLKSALVDLEKGVTGFVRKEIPILRPEPEAAEHDPETLFRMVLENLKETLAKAGVSEVDCLVLSGYLFGVLALDSKGEPLTNVLTWLDRRATRTLRTLFQVLNPVDVYRRTGCPPLFIYPLAKIFWLKTARENTYRATKRFLDAKGYLLLRLTGEEVMEVSSASGSQLLNLERKDWDHEIIHSAGLDLDKLPQLVEPDTIVGDVPVSIARSIGLKSPVPVVAGVFDGAAVSLGLGGLEEDVATSHLSTSTMLRVASRIPVIDSSPKMRFQTYYSLRGYWLPGGAVNSGAVVLRWFRDNFAQLERLVAQELGVSEYELLDNEAALSPPGSNGVVFLPYISGERFPEFGNNASGVIYGLREWHTRKDVLRAIMEGVAFNLNLVNEALRENGLSFREVRITGGGANSRLWLQILADVLGVPIKAFTKGDAALLGSSFVAKIAIEGNAAGVEHLVKFDKTVEPIPENQRIYMERFKEFKYLLNALLPMFSAR</sequence>
<dbReference type="KEGG" id="tpe:Tpen_1622"/>
<feature type="domain" description="Carbohydrate kinase FGGY N-terminal" evidence="4">
    <location>
        <begin position="3"/>
        <end position="244"/>
    </location>
</feature>
<accession>A1S0N7</accession>
<dbReference type="Pfam" id="PF00370">
    <property type="entry name" value="FGGY_N"/>
    <property type="match status" value="1"/>
</dbReference>
<dbReference type="CDD" id="cd07770">
    <property type="entry name" value="ASKHA_NBD_FGGY_GntK"/>
    <property type="match status" value="1"/>
</dbReference>
<dbReference type="EnsemblBacteria" id="ABL79017">
    <property type="protein sequence ID" value="ABL79017"/>
    <property type="gene ID" value="Tpen_1622"/>
</dbReference>
<dbReference type="GO" id="GO:0016301">
    <property type="term" value="F:kinase activity"/>
    <property type="evidence" value="ECO:0007669"/>
    <property type="project" value="UniProtKB-KW"/>
</dbReference>
<evidence type="ECO:0000256" key="1">
    <source>
        <dbReference type="ARBA" id="ARBA00022679"/>
    </source>
</evidence>
<dbReference type="InterPro" id="IPR018485">
    <property type="entry name" value="FGGY_C"/>
</dbReference>
<dbReference type="Proteomes" id="UP000000641">
    <property type="component" value="Chromosome"/>
</dbReference>
<dbReference type="PANTHER" id="PTHR43095:SF2">
    <property type="entry name" value="GLUCONOKINASE"/>
    <property type="match status" value="1"/>
</dbReference>
<evidence type="ECO:0000313" key="6">
    <source>
        <dbReference type="EMBL" id="ABL79017.1"/>
    </source>
</evidence>
<gene>
    <name evidence="6" type="ordered locus">Tpen_1622</name>
</gene>
<feature type="domain" description="Carbohydrate kinase FGGY C-terminal" evidence="5">
    <location>
        <begin position="259"/>
        <end position="450"/>
    </location>
</feature>
<dbReference type="InterPro" id="IPR018483">
    <property type="entry name" value="Carb_kinase_FGGY_CS"/>
</dbReference>
<comment type="similarity">
    <text evidence="3">Belongs to the FGGY kinase family.</text>
</comment>
<dbReference type="GO" id="GO:0005975">
    <property type="term" value="P:carbohydrate metabolic process"/>
    <property type="evidence" value="ECO:0007669"/>
    <property type="project" value="InterPro"/>
</dbReference>
<dbReference type="SUPFAM" id="SSF53067">
    <property type="entry name" value="Actin-like ATPase domain"/>
    <property type="match status" value="2"/>
</dbReference>